<sequence length="523" mass="59968">MSADRELRTLPSFKLHPPLLWEIFSINAPWETSMMNISDFHPLTVTRRTSQVCRVWRQVLLESPSIWGRCFDFDMFSEKEHDQWRDLVLQRTGQSPLAVMLHRQKMPPGGHLSDYFMKLLDDQWTRIGKVDLSLWFNDIRMWETFARPAASLIFFSVSMFSSRINLPANYQLFSNHAPSLIQLSLPAQQFQLQPNVQQSLMFNSMRHLQLFQGQGLNGIDLLAALQGMPLLEVLEMDITRLGMDNPTATRDSKISMPRLNSVSVWSSSISAFPAFLEQLAHPPCCELYLTYSLLLNHLPNPETTTEYAQSVIKRFLDVSAMNHREVELLMRQDDFITTFGRRVFRLHMKGHLDAVNRVIFVELVDAMADFKNLDTVSELKLDLFQGRDNPPPECLLGLYRLFRVMPSVTKLIATPTSVSMLVDPLPFPLLNILKVESIYAASSSDIGERIIPFIIYRYIMKAPVGTLDLTQNWFPGDYRVLDKLAGLKVVWNHQGSAQGEKAAGEYICGSGDTEKLFLHIRRR</sequence>
<reference evidence="2" key="1">
    <citation type="submission" date="2014-04" db="EMBL/GenBank/DDBJ databases">
        <title>Evolutionary Origins and Diversification of the Mycorrhizal Mutualists.</title>
        <authorList>
            <consortium name="DOE Joint Genome Institute"/>
            <consortium name="Mycorrhizal Genomics Consortium"/>
            <person name="Kohler A."/>
            <person name="Kuo A."/>
            <person name="Nagy L.G."/>
            <person name="Floudas D."/>
            <person name="Copeland A."/>
            <person name="Barry K.W."/>
            <person name="Cichocki N."/>
            <person name="Veneault-Fourrey C."/>
            <person name="LaButti K."/>
            <person name="Lindquist E.A."/>
            <person name="Lipzen A."/>
            <person name="Lundell T."/>
            <person name="Morin E."/>
            <person name="Murat C."/>
            <person name="Riley R."/>
            <person name="Ohm R."/>
            <person name="Sun H."/>
            <person name="Tunlid A."/>
            <person name="Henrissat B."/>
            <person name="Grigoriev I.V."/>
            <person name="Hibbett D.S."/>
            <person name="Martin F."/>
        </authorList>
    </citation>
    <scope>NUCLEOTIDE SEQUENCE [LARGE SCALE GENOMIC DNA]</scope>
    <source>
        <strain evidence="2">FD-334 SS-4</strain>
    </source>
</reference>
<dbReference type="Proteomes" id="UP000054270">
    <property type="component" value="Unassembled WGS sequence"/>
</dbReference>
<evidence type="ECO:0000313" key="1">
    <source>
        <dbReference type="EMBL" id="KJA14640.1"/>
    </source>
</evidence>
<accession>A0A0D2P229</accession>
<evidence type="ECO:0000313" key="2">
    <source>
        <dbReference type="Proteomes" id="UP000054270"/>
    </source>
</evidence>
<keyword evidence="2" id="KW-1185">Reference proteome</keyword>
<dbReference type="AlphaFoldDB" id="A0A0D2P229"/>
<dbReference type="EMBL" id="KN817670">
    <property type="protein sequence ID" value="KJA14640.1"/>
    <property type="molecule type" value="Genomic_DNA"/>
</dbReference>
<evidence type="ECO:0008006" key="3">
    <source>
        <dbReference type="Google" id="ProtNLM"/>
    </source>
</evidence>
<gene>
    <name evidence="1" type="ORF">HYPSUDRAFT_48946</name>
</gene>
<organism evidence="1 2">
    <name type="scientific">Hypholoma sublateritium (strain FD-334 SS-4)</name>
    <dbReference type="NCBI Taxonomy" id="945553"/>
    <lineage>
        <taxon>Eukaryota</taxon>
        <taxon>Fungi</taxon>
        <taxon>Dikarya</taxon>
        <taxon>Basidiomycota</taxon>
        <taxon>Agaricomycotina</taxon>
        <taxon>Agaricomycetes</taxon>
        <taxon>Agaricomycetidae</taxon>
        <taxon>Agaricales</taxon>
        <taxon>Agaricineae</taxon>
        <taxon>Strophariaceae</taxon>
        <taxon>Hypholoma</taxon>
    </lineage>
</organism>
<protein>
    <recommendedName>
        <fullName evidence="3">F-box domain-containing protein</fullName>
    </recommendedName>
</protein>
<dbReference type="OrthoDB" id="3064206at2759"/>
<proteinExistence type="predicted"/>
<name>A0A0D2P229_HYPSF</name>